<dbReference type="EMBL" id="BARS01027103">
    <property type="protein sequence ID" value="GAG08106.1"/>
    <property type="molecule type" value="Genomic_DNA"/>
</dbReference>
<sequence length="29" mass="3075">TTFVVGPVRCANDYAASCGDIEGVWPISF</sequence>
<dbReference type="AlphaFoldDB" id="X0W5Z4"/>
<proteinExistence type="predicted"/>
<accession>X0W5Z4</accession>
<evidence type="ECO:0000313" key="1">
    <source>
        <dbReference type="EMBL" id="GAG08106.1"/>
    </source>
</evidence>
<organism evidence="1">
    <name type="scientific">marine sediment metagenome</name>
    <dbReference type="NCBI Taxonomy" id="412755"/>
    <lineage>
        <taxon>unclassified sequences</taxon>
        <taxon>metagenomes</taxon>
        <taxon>ecological metagenomes</taxon>
    </lineage>
</organism>
<protein>
    <submittedName>
        <fullName evidence="1">Uncharacterized protein</fullName>
    </submittedName>
</protein>
<gene>
    <name evidence="1" type="ORF">S01H1_42606</name>
</gene>
<reference evidence="1" key="1">
    <citation type="journal article" date="2014" name="Front. Microbiol.">
        <title>High frequency of phylogenetically diverse reductive dehalogenase-homologous genes in deep subseafloor sedimentary metagenomes.</title>
        <authorList>
            <person name="Kawai M."/>
            <person name="Futagami T."/>
            <person name="Toyoda A."/>
            <person name="Takaki Y."/>
            <person name="Nishi S."/>
            <person name="Hori S."/>
            <person name="Arai W."/>
            <person name="Tsubouchi T."/>
            <person name="Morono Y."/>
            <person name="Uchiyama I."/>
            <person name="Ito T."/>
            <person name="Fujiyama A."/>
            <person name="Inagaki F."/>
            <person name="Takami H."/>
        </authorList>
    </citation>
    <scope>NUCLEOTIDE SEQUENCE</scope>
    <source>
        <strain evidence="1">Expedition CK06-06</strain>
    </source>
</reference>
<name>X0W5Z4_9ZZZZ</name>
<feature type="non-terminal residue" evidence="1">
    <location>
        <position position="1"/>
    </location>
</feature>
<comment type="caution">
    <text evidence="1">The sequence shown here is derived from an EMBL/GenBank/DDBJ whole genome shotgun (WGS) entry which is preliminary data.</text>
</comment>